<name>A0AAP0G5Z5_9ASPA</name>
<dbReference type="EMBL" id="JBBWWQ010000009">
    <property type="protein sequence ID" value="KAK8938936.1"/>
    <property type="molecule type" value="Genomic_DNA"/>
</dbReference>
<reference evidence="1 2" key="1">
    <citation type="journal article" date="2022" name="Nat. Plants">
        <title>Genomes of leafy and leafless Platanthera orchids illuminate the evolution of mycoheterotrophy.</title>
        <authorList>
            <person name="Li M.H."/>
            <person name="Liu K.W."/>
            <person name="Li Z."/>
            <person name="Lu H.C."/>
            <person name="Ye Q.L."/>
            <person name="Zhang D."/>
            <person name="Wang J.Y."/>
            <person name="Li Y.F."/>
            <person name="Zhong Z.M."/>
            <person name="Liu X."/>
            <person name="Yu X."/>
            <person name="Liu D.K."/>
            <person name="Tu X.D."/>
            <person name="Liu B."/>
            <person name="Hao Y."/>
            <person name="Liao X.Y."/>
            <person name="Jiang Y.T."/>
            <person name="Sun W.H."/>
            <person name="Chen J."/>
            <person name="Chen Y.Q."/>
            <person name="Ai Y."/>
            <person name="Zhai J.W."/>
            <person name="Wu S.S."/>
            <person name="Zhou Z."/>
            <person name="Hsiao Y.Y."/>
            <person name="Wu W.L."/>
            <person name="Chen Y.Y."/>
            <person name="Lin Y.F."/>
            <person name="Hsu J.L."/>
            <person name="Li C.Y."/>
            <person name="Wang Z.W."/>
            <person name="Zhao X."/>
            <person name="Zhong W.Y."/>
            <person name="Ma X.K."/>
            <person name="Ma L."/>
            <person name="Huang J."/>
            <person name="Chen G.Z."/>
            <person name="Huang M.Z."/>
            <person name="Huang L."/>
            <person name="Peng D.H."/>
            <person name="Luo Y.B."/>
            <person name="Zou S.Q."/>
            <person name="Chen S.P."/>
            <person name="Lan S."/>
            <person name="Tsai W.C."/>
            <person name="Van de Peer Y."/>
            <person name="Liu Z.J."/>
        </authorList>
    </citation>
    <scope>NUCLEOTIDE SEQUENCE [LARGE SCALE GENOMIC DNA]</scope>
    <source>
        <strain evidence="1">Lor287</strain>
    </source>
</reference>
<keyword evidence="2" id="KW-1185">Reference proteome</keyword>
<proteinExistence type="predicted"/>
<sequence>MEDVLTDAPPPSRFFQEDLDNFATPSPSLPPPFLRLDPNPSNPNLLHPSILIVAISTPSLSLIRRIPNKTLIGTLNLPETPPSSKSCNIYAVDGPLSPSIVVAVRHAVSPERSRAVAKALLGEIRADRVLIFDSIKAENYRSRLSSDEAVGFKLETTAERRGGDPLFRDWEYFPTGSVMGGLGAAILGQCQMTRGRATLCVTWPENGWSSAAMLLRSVMTDLGLDVDGDEIRGDEETRVPSRFHSEMYV</sequence>
<evidence type="ECO:0000313" key="2">
    <source>
        <dbReference type="Proteomes" id="UP001418222"/>
    </source>
</evidence>
<dbReference type="PANTHER" id="PTHR37227:SF2">
    <property type="entry name" value="OS01G0219000 PROTEIN"/>
    <property type="match status" value="1"/>
</dbReference>
<dbReference type="Proteomes" id="UP001418222">
    <property type="component" value="Unassembled WGS sequence"/>
</dbReference>
<dbReference type="AlphaFoldDB" id="A0AAP0G5Z5"/>
<protein>
    <submittedName>
        <fullName evidence="1">Uncharacterized protein</fullName>
    </submittedName>
</protein>
<organism evidence="1 2">
    <name type="scientific">Platanthera zijinensis</name>
    <dbReference type="NCBI Taxonomy" id="2320716"/>
    <lineage>
        <taxon>Eukaryota</taxon>
        <taxon>Viridiplantae</taxon>
        <taxon>Streptophyta</taxon>
        <taxon>Embryophyta</taxon>
        <taxon>Tracheophyta</taxon>
        <taxon>Spermatophyta</taxon>
        <taxon>Magnoliopsida</taxon>
        <taxon>Liliopsida</taxon>
        <taxon>Asparagales</taxon>
        <taxon>Orchidaceae</taxon>
        <taxon>Orchidoideae</taxon>
        <taxon>Orchideae</taxon>
        <taxon>Orchidinae</taxon>
        <taxon>Platanthera</taxon>
    </lineage>
</organism>
<comment type="caution">
    <text evidence="1">The sequence shown here is derived from an EMBL/GenBank/DDBJ whole genome shotgun (WGS) entry which is preliminary data.</text>
</comment>
<accession>A0AAP0G5Z5</accession>
<dbReference type="PANTHER" id="PTHR37227">
    <property type="entry name" value="OS01G0219000 PROTEIN"/>
    <property type="match status" value="1"/>
</dbReference>
<evidence type="ECO:0000313" key="1">
    <source>
        <dbReference type="EMBL" id="KAK8938936.1"/>
    </source>
</evidence>
<gene>
    <name evidence="1" type="ORF">KSP39_PZI010993</name>
</gene>